<dbReference type="PANTHER" id="PTHR12526:SF622">
    <property type="entry name" value="GLYCOSYLTRANSFERASE (GROUP I)"/>
    <property type="match status" value="1"/>
</dbReference>
<evidence type="ECO:0008006" key="3">
    <source>
        <dbReference type="Google" id="ProtNLM"/>
    </source>
</evidence>
<evidence type="ECO:0000313" key="2">
    <source>
        <dbReference type="Proteomes" id="UP000067434"/>
    </source>
</evidence>
<dbReference type="AlphaFoldDB" id="A0A0F7FIP7"/>
<dbReference type="SUPFAM" id="SSF53756">
    <property type="entry name" value="UDP-Glycosyltransferase/glycogen phosphorylase"/>
    <property type="match status" value="1"/>
</dbReference>
<dbReference type="HOGENOM" id="CLU_720835_0_0_2"/>
<name>A0A0F7FIP7_9CREN</name>
<dbReference type="Pfam" id="PF13692">
    <property type="entry name" value="Glyco_trans_1_4"/>
    <property type="match status" value="1"/>
</dbReference>
<protein>
    <recommendedName>
        <fullName evidence="3">Glycosyltransferase</fullName>
    </recommendedName>
</protein>
<organism evidence="1 2">
    <name type="scientific">Infirmifilum uzonense</name>
    <dbReference type="NCBI Taxonomy" id="1550241"/>
    <lineage>
        <taxon>Archaea</taxon>
        <taxon>Thermoproteota</taxon>
        <taxon>Thermoprotei</taxon>
        <taxon>Thermofilales</taxon>
        <taxon>Thermofilaceae</taxon>
        <taxon>Infirmifilum</taxon>
    </lineage>
</organism>
<gene>
    <name evidence="1" type="ORF">MA03_07550</name>
</gene>
<sequence>MTQSVFVTGFDPLAYRRPLFAKKAIPGLKIISYKYLINRFGKLSYIPLKMVPRIAKVESLFTKLSTSGGDRYVSALLREFFSRVALTGMKVDLVIALNPYLASRRVWGDNATIIVDWMDVWMDPQGSIHPLDVRILREANGIIFWSRALMEVAARKLGLQRFTYIPYGVDPLFNPPRFGDARFFRERYRLGDSIVFMYSGGIWKVNGVDLQGTDRMLAAFASAARRLRNAVLVLQVPRMDNATLRAVKALRGRVRVLGSLPYASFLRQSAFAAADVLLAPNSRHPMVFYAERVKMFQYMAAGRAILAERTPGATSALGDAAMYVELGSTESLAEAIVELAEDKELREELGAKARERARLFTWTKLAPRYAEFVRSIREG</sequence>
<dbReference type="RefSeq" id="WP_052884665.1">
    <property type="nucleotide sequence ID" value="NZ_CP009961.1"/>
</dbReference>
<dbReference type="PATRIC" id="fig|1550241.5.peg.1561"/>
<dbReference type="STRING" id="1550241.MA03_07550"/>
<dbReference type="Gene3D" id="3.40.50.2000">
    <property type="entry name" value="Glycogen Phosphorylase B"/>
    <property type="match status" value="1"/>
</dbReference>
<dbReference type="EMBL" id="CP009961">
    <property type="protein sequence ID" value="AKG39123.1"/>
    <property type="molecule type" value="Genomic_DNA"/>
</dbReference>
<evidence type="ECO:0000313" key="1">
    <source>
        <dbReference type="EMBL" id="AKG39123.1"/>
    </source>
</evidence>
<dbReference type="Proteomes" id="UP000067434">
    <property type="component" value="Chromosome"/>
</dbReference>
<reference evidence="1 2" key="1">
    <citation type="journal article" date="2015" name="Stand. Genomic Sci.">
        <title>Complete genome sequence of and proposal of Thermofilum uzonense sp. nov. a novel hyperthermophilic crenarchaeon and emended description of the genus Thermofilum.</title>
        <authorList>
            <person name="Toshchakov S.V."/>
            <person name="Korzhenkov A.A."/>
            <person name="Samarov N.I."/>
            <person name="Mazunin I.O."/>
            <person name="Mozhey O.I."/>
            <person name="Shmyr I.S."/>
            <person name="Derbikova K.S."/>
            <person name="Taranov E.A."/>
            <person name="Dominova I.N."/>
            <person name="Bonch-Osmolovskaya E.A."/>
            <person name="Patrushev M.V."/>
            <person name="Podosokorskaya O.A."/>
            <person name="Kublanov I.V."/>
        </authorList>
    </citation>
    <scope>NUCLEOTIDE SEQUENCE [LARGE SCALE GENOMIC DNA]</scope>
    <source>
        <strain evidence="1 2">1807-2</strain>
    </source>
</reference>
<proteinExistence type="predicted"/>
<dbReference type="GeneID" id="25402075"/>
<dbReference type="PANTHER" id="PTHR12526">
    <property type="entry name" value="GLYCOSYLTRANSFERASE"/>
    <property type="match status" value="1"/>
</dbReference>
<dbReference type="OrthoDB" id="132546at2157"/>
<keyword evidence="2" id="KW-1185">Reference proteome</keyword>
<accession>A0A0F7FIP7</accession>
<dbReference type="KEGG" id="thf:MA03_07550"/>